<evidence type="ECO:0000256" key="3">
    <source>
        <dbReference type="SAM" id="Phobius"/>
    </source>
</evidence>
<dbReference type="InterPro" id="IPR036249">
    <property type="entry name" value="Thioredoxin-like_sf"/>
</dbReference>
<dbReference type="PROSITE" id="PS50033">
    <property type="entry name" value="UBX"/>
    <property type="match status" value="1"/>
</dbReference>
<dbReference type="InterPro" id="IPR050730">
    <property type="entry name" value="UBX_domain-protein"/>
</dbReference>
<evidence type="ECO:0000313" key="6">
    <source>
        <dbReference type="Proteomes" id="UP000789572"/>
    </source>
</evidence>
<dbReference type="CDD" id="cd01767">
    <property type="entry name" value="UBX"/>
    <property type="match status" value="1"/>
</dbReference>
<protein>
    <submittedName>
        <fullName evidence="5">9005_t:CDS:1</fullName>
    </submittedName>
</protein>
<dbReference type="InterPro" id="IPR029071">
    <property type="entry name" value="Ubiquitin-like_domsf"/>
</dbReference>
<dbReference type="SMART" id="SM00594">
    <property type="entry name" value="UAS"/>
    <property type="match status" value="1"/>
</dbReference>
<keyword evidence="1 2" id="KW-0175">Coiled coil</keyword>
<dbReference type="AlphaFoldDB" id="A0A9N9A3G0"/>
<dbReference type="GO" id="GO:0005783">
    <property type="term" value="C:endoplasmic reticulum"/>
    <property type="evidence" value="ECO:0007669"/>
    <property type="project" value="TreeGrafter"/>
</dbReference>
<keyword evidence="3" id="KW-0812">Transmembrane</keyword>
<sequence length="384" mass="44463">MGPMDIIYGCISIVKSILGALFYILVSPLTITQNASTRAAPQNPRATAEKFKREFEEKHGQRHPDFFAGGYLQALDQAKRNFQFLVVILQSDEHYDTEKFNSETLTSPLLIDFFRENNFIVWGGNVRESEAYQVSHKLRATTYPFVATIVYQQIPGTGRMDMVLSDKLEGLSTAENLLVNLTNSLQRHTPLLARLRAERESHEATRALREAQDNAYYASLRADQEKDRRARKAEEAKRIAEEKKLKETERKEREYKEKKEKREQWRRWAVESLPEEPGDGEKAVARLSFKFPDGKRVVRRFRNSESLETIYTFVDTYGLQRFSSPSKPPDNYTHKYKFVLVSPFPRTVYPMDKTKIIGDDKVLCPSCNLIIEEVESDDEGDELW</sequence>
<feature type="domain" description="UBX" evidence="4">
    <location>
        <begin position="280"/>
        <end position="346"/>
    </location>
</feature>
<evidence type="ECO:0000259" key="4">
    <source>
        <dbReference type="PROSITE" id="PS50033"/>
    </source>
</evidence>
<keyword evidence="3" id="KW-0472">Membrane</keyword>
<dbReference type="SUPFAM" id="SSF52833">
    <property type="entry name" value="Thioredoxin-like"/>
    <property type="match status" value="1"/>
</dbReference>
<evidence type="ECO:0000256" key="1">
    <source>
        <dbReference type="ARBA" id="ARBA00023054"/>
    </source>
</evidence>
<dbReference type="GO" id="GO:0043130">
    <property type="term" value="F:ubiquitin binding"/>
    <property type="evidence" value="ECO:0007669"/>
    <property type="project" value="TreeGrafter"/>
</dbReference>
<dbReference type="PANTHER" id="PTHR23322">
    <property type="entry name" value="FAS-ASSOCIATED PROTEIN"/>
    <property type="match status" value="1"/>
</dbReference>
<dbReference type="Pfam" id="PF00789">
    <property type="entry name" value="UBX"/>
    <property type="match status" value="1"/>
</dbReference>
<dbReference type="Proteomes" id="UP000789572">
    <property type="component" value="Unassembled WGS sequence"/>
</dbReference>
<feature type="coiled-coil region" evidence="2">
    <location>
        <begin position="194"/>
        <end position="261"/>
    </location>
</feature>
<keyword evidence="6" id="KW-1185">Reference proteome</keyword>
<dbReference type="InterPro" id="IPR006577">
    <property type="entry name" value="UAS"/>
</dbReference>
<keyword evidence="3" id="KW-1133">Transmembrane helix</keyword>
<dbReference type="OrthoDB" id="1026733at2759"/>
<organism evidence="5 6">
    <name type="scientific">Paraglomus occultum</name>
    <dbReference type="NCBI Taxonomy" id="144539"/>
    <lineage>
        <taxon>Eukaryota</taxon>
        <taxon>Fungi</taxon>
        <taxon>Fungi incertae sedis</taxon>
        <taxon>Mucoromycota</taxon>
        <taxon>Glomeromycotina</taxon>
        <taxon>Glomeromycetes</taxon>
        <taxon>Paraglomerales</taxon>
        <taxon>Paraglomeraceae</taxon>
        <taxon>Paraglomus</taxon>
    </lineage>
</organism>
<dbReference type="EMBL" id="CAJVPJ010000359">
    <property type="protein sequence ID" value="CAG8515813.1"/>
    <property type="molecule type" value="Genomic_DNA"/>
</dbReference>
<dbReference type="Gene3D" id="3.40.30.10">
    <property type="entry name" value="Glutaredoxin"/>
    <property type="match status" value="1"/>
</dbReference>
<dbReference type="SMART" id="SM00166">
    <property type="entry name" value="UBX"/>
    <property type="match status" value="1"/>
</dbReference>
<gene>
    <name evidence="5" type="ORF">POCULU_LOCUS3314</name>
</gene>
<dbReference type="GO" id="GO:0036503">
    <property type="term" value="P:ERAD pathway"/>
    <property type="evidence" value="ECO:0007669"/>
    <property type="project" value="TreeGrafter"/>
</dbReference>
<comment type="caution">
    <text evidence="5">The sequence shown here is derived from an EMBL/GenBank/DDBJ whole genome shotgun (WGS) entry which is preliminary data.</text>
</comment>
<proteinExistence type="predicted"/>
<reference evidence="5" key="1">
    <citation type="submission" date="2021-06" db="EMBL/GenBank/DDBJ databases">
        <authorList>
            <person name="Kallberg Y."/>
            <person name="Tangrot J."/>
            <person name="Rosling A."/>
        </authorList>
    </citation>
    <scope>NUCLEOTIDE SEQUENCE</scope>
    <source>
        <strain evidence="5">IA702</strain>
    </source>
</reference>
<evidence type="ECO:0000313" key="5">
    <source>
        <dbReference type="EMBL" id="CAG8515813.1"/>
    </source>
</evidence>
<dbReference type="SUPFAM" id="SSF54236">
    <property type="entry name" value="Ubiquitin-like"/>
    <property type="match status" value="1"/>
</dbReference>
<evidence type="ECO:0000256" key="2">
    <source>
        <dbReference type="SAM" id="Coils"/>
    </source>
</evidence>
<name>A0A9N9A3G0_9GLOM</name>
<accession>A0A9N9A3G0</accession>
<dbReference type="InterPro" id="IPR001012">
    <property type="entry name" value="UBX_dom"/>
</dbReference>
<dbReference type="PANTHER" id="PTHR23322:SF1">
    <property type="entry name" value="FAS-ASSOCIATED FACTOR 2"/>
    <property type="match status" value="1"/>
</dbReference>
<dbReference type="Gene3D" id="3.10.20.90">
    <property type="entry name" value="Phosphatidylinositol 3-kinase Catalytic Subunit, Chain A, domain 1"/>
    <property type="match status" value="1"/>
</dbReference>
<feature type="transmembrane region" description="Helical" evidence="3">
    <location>
        <begin position="6"/>
        <end position="26"/>
    </location>
</feature>